<evidence type="ECO:0000256" key="2">
    <source>
        <dbReference type="ARBA" id="ARBA00023027"/>
    </source>
</evidence>
<dbReference type="Pfam" id="PF22725">
    <property type="entry name" value="GFO_IDH_MocA_C3"/>
    <property type="match status" value="1"/>
</dbReference>
<keyword evidence="1 3" id="KW-0560">Oxidoreductase</keyword>
<comment type="function">
    <text evidence="3">Involved in the oxidation of myo-inositol (MI) to 2-keto-myo-inositol (2KMI or 2-inosose).</text>
</comment>
<dbReference type="GO" id="GO:0050112">
    <property type="term" value="F:inositol 2-dehydrogenase (NAD+) activity"/>
    <property type="evidence" value="ECO:0007669"/>
    <property type="project" value="UniProtKB-UniRule"/>
</dbReference>
<comment type="similarity">
    <text evidence="3">Belongs to the Gfo/Idh/MocA family.</text>
</comment>
<dbReference type="EC" id="1.1.1.18" evidence="3"/>
<keyword evidence="7" id="KW-1185">Reference proteome</keyword>
<accession>A0A930UYS4</accession>
<dbReference type="PANTHER" id="PTHR43593:SF1">
    <property type="entry name" value="INOSITOL 2-DEHYDROGENASE"/>
    <property type="match status" value="1"/>
</dbReference>
<feature type="domain" description="GFO/IDH/MocA-like oxidoreductase" evidence="5">
    <location>
        <begin position="133"/>
        <end position="253"/>
    </location>
</feature>
<dbReference type="InterPro" id="IPR023794">
    <property type="entry name" value="MI/DCI_dehydrogenase"/>
</dbReference>
<comment type="subunit">
    <text evidence="3">Homotetramer.</text>
</comment>
<comment type="catalytic activity">
    <reaction evidence="3">
        <text>myo-inositol + NAD(+) = scyllo-inosose + NADH + H(+)</text>
        <dbReference type="Rhea" id="RHEA:16949"/>
        <dbReference type="ChEBI" id="CHEBI:15378"/>
        <dbReference type="ChEBI" id="CHEBI:17268"/>
        <dbReference type="ChEBI" id="CHEBI:17811"/>
        <dbReference type="ChEBI" id="CHEBI:57540"/>
        <dbReference type="ChEBI" id="CHEBI:57945"/>
        <dbReference type="EC" id="1.1.1.18"/>
    </reaction>
</comment>
<dbReference type="RefSeq" id="WP_194504627.1">
    <property type="nucleotide sequence ID" value="NZ_JADIVZ010000011.1"/>
</dbReference>
<evidence type="ECO:0000256" key="1">
    <source>
        <dbReference type="ARBA" id="ARBA00023002"/>
    </source>
</evidence>
<evidence type="ECO:0000313" key="7">
    <source>
        <dbReference type="Proteomes" id="UP000656804"/>
    </source>
</evidence>
<comment type="caution">
    <text evidence="6">The sequence shown here is derived from an EMBL/GenBank/DDBJ whole genome shotgun (WGS) entry which is preliminary data.</text>
</comment>
<dbReference type="EMBL" id="JADIVZ010000011">
    <property type="protein sequence ID" value="MBF4163363.1"/>
    <property type="molecule type" value="Genomic_DNA"/>
</dbReference>
<evidence type="ECO:0000259" key="5">
    <source>
        <dbReference type="Pfam" id="PF22725"/>
    </source>
</evidence>
<evidence type="ECO:0000313" key="6">
    <source>
        <dbReference type="EMBL" id="MBF4163363.1"/>
    </source>
</evidence>
<dbReference type="InterPro" id="IPR036291">
    <property type="entry name" value="NAD(P)-bd_dom_sf"/>
</dbReference>
<dbReference type="GO" id="GO:0019310">
    <property type="term" value="P:inositol catabolic process"/>
    <property type="evidence" value="ECO:0007669"/>
    <property type="project" value="UniProtKB-UniRule"/>
</dbReference>
<dbReference type="Gene3D" id="3.40.50.720">
    <property type="entry name" value="NAD(P)-binding Rossmann-like Domain"/>
    <property type="match status" value="1"/>
</dbReference>
<dbReference type="SUPFAM" id="SSF51735">
    <property type="entry name" value="NAD(P)-binding Rossmann-fold domains"/>
    <property type="match status" value="1"/>
</dbReference>
<sequence>MTVRIGVIGTGMIGQQHIHRLDTLVPGAAVTAVTDHDGEVAARVADGLDHDVTVHPDGFALIKDPEVDAVVVTSWGPTHAEFVLAAIGEGKHVFCEKPLATTQEDTLRIIEAEVAHGSRLVQVGFMRRYDAAYRAMKQTIADGAIGAPLVFYSGHRNPDVPAAYTREMAIVDTAVHDFDVARWLLDAEITAISVIAPRSNRHGLGRGEAEDLQDPLLMTIETSTGAVICCETSVNIRYGYDIRGEVVGEDGTVSLADRGLVQVRTAGTAAVGVPGDFASRFHAAFDVELTEWVAEVAAGSPLSGPSSWDGYASAAVCDAGVEALQQGRRVSVDLVEQPALYR</sequence>
<dbReference type="SUPFAM" id="SSF55347">
    <property type="entry name" value="Glyceraldehyde-3-phosphate dehydrogenase-like, C-terminal domain"/>
    <property type="match status" value="1"/>
</dbReference>
<gene>
    <name evidence="3" type="primary">iolG</name>
    <name evidence="6" type="ORF">ISG29_16855</name>
</gene>
<dbReference type="GO" id="GO:0000166">
    <property type="term" value="F:nucleotide binding"/>
    <property type="evidence" value="ECO:0007669"/>
    <property type="project" value="InterPro"/>
</dbReference>
<feature type="domain" description="Gfo/Idh/MocA-like oxidoreductase N-terminal" evidence="4">
    <location>
        <begin position="3"/>
        <end position="125"/>
    </location>
</feature>
<dbReference type="Gene3D" id="3.30.360.10">
    <property type="entry name" value="Dihydrodipicolinate Reductase, domain 2"/>
    <property type="match status" value="1"/>
</dbReference>
<evidence type="ECO:0000259" key="4">
    <source>
        <dbReference type="Pfam" id="PF01408"/>
    </source>
</evidence>
<proteinExistence type="inferred from homology"/>
<dbReference type="InterPro" id="IPR050424">
    <property type="entry name" value="Gfo-Idh-MocA_inositol_DH"/>
</dbReference>
<dbReference type="HAMAP" id="MF_01671">
    <property type="entry name" value="IolG"/>
    <property type="match status" value="1"/>
</dbReference>
<dbReference type="AlphaFoldDB" id="A0A930UYS4"/>
<dbReference type="InterPro" id="IPR000683">
    <property type="entry name" value="Gfo/Idh/MocA-like_OxRdtase_N"/>
</dbReference>
<protein>
    <recommendedName>
        <fullName evidence="3">Inositol 2-dehydrogenase</fullName>
        <ecNumber evidence="3">1.1.1.18</ecNumber>
    </recommendedName>
    <alternativeName>
        <fullName evidence="3">Myo-inositol 2-dehydrogenase</fullName>
        <shortName evidence="3">MI 2-dehydrogenase</shortName>
    </alternativeName>
</protein>
<reference evidence="6" key="1">
    <citation type="submission" date="2020-11" db="EMBL/GenBank/DDBJ databases">
        <title>Nocardioides sp. CBS4Y-1, whole genome shotgun sequence.</title>
        <authorList>
            <person name="Tuo L."/>
        </authorList>
    </citation>
    <scope>NUCLEOTIDE SEQUENCE</scope>
    <source>
        <strain evidence="6">CBS4Y-1</strain>
    </source>
</reference>
<keyword evidence="2 3" id="KW-0520">NAD</keyword>
<dbReference type="PANTHER" id="PTHR43593">
    <property type="match status" value="1"/>
</dbReference>
<dbReference type="Pfam" id="PF01408">
    <property type="entry name" value="GFO_IDH_MocA"/>
    <property type="match status" value="1"/>
</dbReference>
<dbReference type="InterPro" id="IPR055170">
    <property type="entry name" value="GFO_IDH_MocA-like_dom"/>
</dbReference>
<name>A0A930UYS4_9ACTN</name>
<dbReference type="Proteomes" id="UP000656804">
    <property type="component" value="Unassembled WGS sequence"/>
</dbReference>
<organism evidence="6 7">
    <name type="scientific">Nocardioides acrostichi</name>
    <dbReference type="NCBI Taxonomy" id="2784339"/>
    <lineage>
        <taxon>Bacteria</taxon>
        <taxon>Bacillati</taxon>
        <taxon>Actinomycetota</taxon>
        <taxon>Actinomycetes</taxon>
        <taxon>Propionibacteriales</taxon>
        <taxon>Nocardioidaceae</taxon>
        <taxon>Nocardioides</taxon>
    </lineage>
</organism>
<evidence type="ECO:0000256" key="3">
    <source>
        <dbReference type="HAMAP-Rule" id="MF_01671"/>
    </source>
</evidence>